<protein>
    <submittedName>
        <fullName evidence="2">Uncharacterized protein</fullName>
    </submittedName>
</protein>
<evidence type="ECO:0000256" key="1">
    <source>
        <dbReference type="SAM" id="MobiDB-lite"/>
    </source>
</evidence>
<evidence type="ECO:0000313" key="3">
    <source>
        <dbReference type="Proteomes" id="UP001152888"/>
    </source>
</evidence>
<evidence type="ECO:0000313" key="2">
    <source>
        <dbReference type="EMBL" id="CAH2001218.1"/>
    </source>
</evidence>
<dbReference type="AlphaFoldDB" id="A0A9P0LRF2"/>
<sequence length="82" mass="8443">MPNTSSSVPFLLSSSMQSIRSRRPSAALGGSQGGSAQGLLSQLGSGMVSRLGGSGGGMHLHQHQQQQGQGFRKCPSLNITFS</sequence>
<organism evidence="2 3">
    <name type="scientific">Acanthoscelides obtectus</name>
    <name type="common">Bean weevil</name>
    <name type="synonym">Bruchus obtectus</name>
    <dbReference type="NCBI Taxonomy" id="200917"/>
    <lineage>
        <taxon>Eukaryota</taxon>
        <taxon>Metazoa</taxon>
        <taxon>Ecdysozoa</taxon>
        <taxon>Arthropoda</taxon>
        <taxon>Hexapoda</taxon>
        <taxon>Insecta</taxon>
        <taxon>Pterygota</taxon>
        <taxon>Neoptera</taxon>
        <taxon>Endopterygota</taxon>
        <taxon>Coleoptera</taxon>
        <taxon>Polyphaga</taxon>
        <taxon>Cucujiformia</taxon>
        <taxon>Chrysomeloidea</taxon>
        <taxon>Chrysomelidae</taxon>
        <taxon>Bruchinae</taxon>
        <taxon>Bruchini</taxon>
        <taxon>Acanthoscelides</taxon>
    </lineage>
</organism>
<feature type="region of interest" description="Disordered" evidence="1">
    <location>
        <begin position="1"/>
        <end position="82"/>
    </location>
</feature>
<feature type="compositionally biased region" description="Low complexity" evidence="1">
    <location>
        <begin position="1"/>
        <end position="18"/>
    </location>
</feature>
<dbReference type="EMBL" id="CAKOFQ010007440">
    <property type="protein sequence ID" value="CAH2001218.1"/>
    <property type="molecule type" value="Genomic_DNA"/>
</dbReference>
<proteinExistence type="predicted"/>
<accession>A0A9P0LRF2</accession>
<gene>
    <name evidence="2" type="ORF">ACAOBT_LOCUS26052</name>
</gene>
<comment type="caution">
    <text evidence="2">The sequence shown here is derived from an EMBL/GenBank/DDBJ whole genome shotgun (WGS) entry which is preliminary data.</text>
</comment>
<keyword evidence="3" id="KW-1185">Reference proteome</keyword>
<reference evidence="2" key="1">
    <citation type="submission" date="2022-03" db="EMBL/GenBank/DDBJ databases">
        <authorList>
            <person name="Sayadi A."/>
        </authorList>
    </citation>
    <scope>NUCLEOTIDE SEQUENCE</scope>
</reference>
<name>A0A9P0LRF2_ACAOB</name>
<feature type="compositionally biased region" description="Low complexity" evidence="1">
    <location>
        <begin position="37"/>
        <end position="51"/>
    </location>
</feature>
<dbReference type="Proteomes" id="UP001152888">
    <property type="component" value="Unassembled WGS sequence"/>
</dbReference>